<dbReference type="InterPro" id="IPR022044">
    <property type="entry name" value="TcdB_toxin_mid/C"/>
</dbReference>
<evidence type="ECO:0000259" key="8">
    <source>
        <dbReference type="Pfam" id="PF25023"/>
    </source>
</evidence>
<keyword evidence="4" id="KW-0843">Virulence</keyword>
<reference evidence="9" key="2">
    <citation type="journal article" date="2020" name="Microorganisms">
        <title>Osmotic Adaptation and Compatible Solute Biosynthesis of Phototrophic Bacteria as Revealed from Genome Analyses.</title>
        <authorList>
            <person name="Imhoff J.F."/>
            <person name="Rahn T."/>
            <person name="Kunzel S."/>
            <person name="Keller A."/>
            <person name="Neulinger S.C."/>
        </authorList>
    </citation>
    <scope>NUCLEOTIDE SEQUENCE</scope>
    <source>
        <strain evidence="9">DSM 11080</strain>
    </source>
</reference>
<feature type="domain" description="Insecticide toxin TcdB middle/C-terminal" evidence="6">
    <location>
        <begin position="835"/>
        <end position="986"/>
    </location>
</feature>
<feature type="region of interest" description="Disordered" evidence="5">
    <location>
        <begin position="1399"/>
        <end position="1419"/>
    </location>
</feature>
<accession>A0AAJ0U683</accession>
<dbReference type="InterPro" id="IPR022385">
    <property type="entry name" value="Rhs_assc_core"/>
</dbReference>
<dbReference type="SUPFAM" id="SSF69318">
    <property type="entry name" value="Integrin alpha N-terminal domain"/>
    <property type="match status" value="1"/>
</dbReference>
<dbReference type="Pfam" id="PF12255">
    <property type="entry name" value="TcdB_toxin_midC"/>
    <property type="match status" value="1"/>
</dbReference>
<dbReference type="NCBIfam" id="TIGR03696">
    <property type="entry name" value="Rhs_assc_core"/>
    <property type="match status" value="1"/>
</dbReference>
<dbReference type="InterPro" id="IPR050708">
    <property type="entry name" value="T6SS_VgrG/RHS"/>
</dbReference>
<evidence type="ECO:0000256" key="4">
    <source>
        <dbReference type="ARBA" id="ARBA00023026"/>
    </source>
</evidence>
<dbReference type="Pfam" id="PF25023">
    <property type="entry name" value="TEN_YD-shell"/>
    <property type="match status" value="1"/>
</dbReference>
<evidence type="ECO:0000256" key="5">
    <source>
        <dbReference type="SAM" id="MobiDB-lite"/>
    </source>
</evidence>
<dbReference type="Pfam" id="PF12256">
    <property type="entry name" value="TcdB_toxin_midN"/>
    <property type="match status" value="1"/>
</dbReference>
<evidence type="ECO:0000256" key="2">
    <source>
        <dbReference type="ARBA" id="ARBA00022525"/>
    </source>
</evidence>
<dbReference type="InterPro" id="IPR022045">
    <property type="entry name" value="TcdB_toxin_mid/N"/>
</dbReference>
<proteinExistence type="predicted"/>
<evidence type="ECO:0000259" key="6">
    <source>
        <dbReference type="Pfam" id="PF12255"/>
    </source>
</evidence>
<sequence length="2436" mass="270915">MSNKSGTAEQVISLPKGGGAVSGIGETFSSDLFTGTGNFTVPIALPPGRNGFQPELSLVYSSGNGNSPFGLGWGLSVPGVSRKTSKGVPIYDDATDTFILSGAEDLVPVEHSPTATRYRPRTEGLFARIIHHHDPANDYWEVRSKDGLVSLYGTPDAAGADPAVVADPSNRSRVFDWKLSETRDPFGNLIKYEYERDSGTDGPHQWDHLDLERIAYVNLGDESDDRFLVEVLFHYEARPDPFSVRRAGFEVRTRRRCSRIEISTHADQPRLARTYGLVYLDQRHDLTDLEQRLPPNGVSLLSQVQVTGHDGQATESLPPLECGYSRFQPEGRDFRPLTGRDLPAGSLGRPELELADLFGNGLPDILELNGTARYWRNLGGGRFDLPRPMRDAPAGLRLADPNVQLMDADGDGRIDLLVNGNGLSGFFPLQHTGEWDRRSFRRYRQAPSFSLADPEVKLVDLDGDGITDVIRSGARMECFFNDPEQGGWHASRFVERRALDQFPDVSFSDPRVKWGDMSGDGLQDIVLVHDGNIEYWPSLGHGAWGPRIHMQNSPRFRDAGYSLGYDPRRVLIGDVDGDGLADLVYVHDRRITLWLNQSGNGWSDPIEIAGTHPVHDLDAVRLVDLLGTGIAGVLWTADADGSTRERMFFLDFTGGLKPYLLDEMDNHMGAITRVRYEPSTHTYLADQGRAETRWQTTLPFPVQVVARVEVIDVLSRGKLTTEYAYHHGYWDGAEREFRGFGLVEQRDTETFETYNAAGMHGADTAFAGVDTRHFSPPTLTRTWFHQGPIGEEHGDWMIADHSAEYWPGDPPLLHGVGDLDDFLRDLPRRDKRDALRALRGRTLRTELYALDGSDRQDRPYTVTESRFGLREESPPGPDQPDRHGIFFPYTLAERTTQWERGDEPMTLLGFTEHYDAQGRPDHFDAYGQPRSQISIAVPRWRGLDLGEAVTIASDGLPPDTPAHEREHAQSLERYRITQTLTDYAQRDSDAVYIVDRVARTTTREIRSTGREDLFQLKDAIARDQAPGDIIGQSLSFYDGPSFQGLPVGQIGDHGALVRTDTLVLTQDILQQAYRSGDQLAAPPEMPPYLDPNGAPSWTGEYPQPFRDALPARAGYAYHDGAAGSEHATGYFIASDQRSYDFQASPAGPSRGLPVAMRDPLGHETRIAYDAYDLLPVRVTDPVGLATSADYDYRVLQPRLVTDANGNRQAFGFTPLGLPAWIAVMGKEGEQLGDTPDTPGTRFDYDFLAFANSPPEARQPVYVRSVRREHHVQDHQVPLPERDQTITTVEYSDGFGRLLQTRTQGEDLRFGQAVFGGGVLPVDQADTEATRTEIHGHRQAPGAPPNVVVSGSLVFDNKGQVVEQYEPFFSSGWDYGRPGEHELGQRVTMIYDPRGQVIRTHNPDGSEQRVIYGVPPDLSDPDRFDPTPWEAYTYDVNDLAPLSTGTDAAGNPVPLADRAPPTHHFTPASIGIDALGRTVESIQRNGPDPVADWYRTRTTYDIRGNVVQIIDAVGRRAFHHVHDLANNPLRIDSIDAGVRRTVLDAAGNEIERRDSKGALILQTYDRLQRPVRLWARDAANEPMTLRERLEYGDDGDPGQIPSERDAARQSNRLGRLHRHFDEAGRLTLEDYDFKGNVREKVRQVIGDGPILAVFSAPGGGVPPGGSLAAFRVDWEPPSGTDLASHTASLLDPTDYRTSSTYDALNRIRELRYPQDVDGKRKTLRPRYNRAGALQQLALDDQPYVQHIAYDAKGQRTLIAYGNGVMTRYAYDPQTFRLTRLRSERYLSSLPAPDSYRPAGAALQDFAYQYDLAGNITAILDRTPESGIPNTLLGTDALDRRFTYDPIYRLLSATGRESDLPPEPAPWDDRPRNNDPTRVRAYTEHYQYDPAGNLIQLLHQAGGHGFTRNLNPAADNNRLTTVVISDQISQRYDYAYDSNGNMTGEASSRHFEWNHSDQMKAFRTQAPGAAAPSLHAQYLYDAGGQRVKKLVRDQGGSYAVTVYVDGIFERQWSVQAGIHEENNMLHVMDGAQRIALVRVGTPFSDDRTPATKYHIGDHLGSSNVVIDDSGRRINREEYTPYGETSFGSFSRKRYRFTGKERDKESGLFFHGARYFSVWVLRWMSPDPVRGAMARNLFVAFANNPLGNIDPSGTSEKPPPTLENVSESEIDVDLINPQHPLRYGLQDPGVREMLQQVIPKGDNPGISSTVGNSRTEDGAGNAVQSALLNTDTSMKTVDREGIVSPGNADDEPPIINVDLGLKVPRLGTNLSAPENIGVTVVGAHVLLAGFELKATDVLDSTGRSGFEIGFAVGPGLELSGIGLVLGGKVVRSWSYKFWGYDWLNGKFDLVTYETKHEASLEATVLGFGLEPKGEYMVSSEIFYEREPIGSVVPGVTEDKVKGILLENQLNREIHIRQQRSKIRDHQNRYPALYRNRLLY</sequence>
<reference evidence="9" key="1">
    <citation type="submission" date="2017-08" db="EMBL/GenBank/DDBJ databases">
        <authorList>
            <person name="Imhoff J.F."/>
            <person name="Rahn T."/>
            <person name="Kuenzel S."/>
            <person name="Neulinger S.C."/>
        </authorList>
    </citation>
    <scope>NUCLEOTIDE SEQUENCE</scope>
    <source>
        <strain evidence="9">DSM 11080</strain>
    </source>
</reference>
<dbReference type="InterPro" id="IPR028994">
    <property type="entry name" value="Integrin_alpha_N"/>
</dbReference>
<dbReference type="GO" id="GO:0005737">
    <property type="term" value="C:cytoplasm"/>
    <property type="evidence" value="ECO:0007669"/>
    <property type="project" value="InterPro"/>
</dbReference>
<protein>
    <recommendedName>
        <fullName evidence="11">RHS repeat-associated core domain-containing protein</fullName>
    </recommendedName>
</protein>
<dbReference type="InterPro" id="IPR003284">
    <property type="entry name" value="Sal_SpvB"/>
</dbReference>
<evidence type="ECO:0000256" key="3">
    <source>
        <dbReference type="ARBA" id="ARBA00022737"/>
    </source>
</evidence>
<comment type="caution">
    <text evidence="9">The sequence shown here is derived from an EMBL/GenBank/DDBJ whole genome shotgun (WGS) entry which is preliminary data.</text>
</comment>
<dbReference type="Proteomes" id="UP001296776">
    <property type="component" value="Unassembled WGS sequence"/>
</dbReference>
<dbReference type="PANTHER" id="PTHR32305">
    <property type="match status" value="1"/>
</dbReference>
<feature type="region of interest" description="Disordered" evidence="5">
    <location>
        <begin position="1853"/>
        <end position="1872"/>
    </location>
</feature>
<dbReference type="InterPro" id="IPR056823">
    <property type="entry name" value="TEN-like_YD-shell"/>
</dbReference>
<dbReference type="EMBL" id="NRSJ01000033">
    <property type="protein sequence ID" value="MBK1706058.1"/>
    <property type="molecule type" value="Genomic_DNA"/>
</dbReference>
<dbReference type="Gene3D" id="2.180.10.10">
    <property type="entry name" value="RHS repeat-associated core"/>
    <property type="match status" value="2"/>
</dbReference>
<organism evidence="9 10">
    <name type="scientific">Halochromatium glycolicum</name>
    <dbReference type="NCBI Taxonomy" id="85075"/>
    <lineage>
        <taxon>Bacteria</taxon>
        <taxon>Pseudomonadati</taxon>
        <taxon>Pseudomonadota</taxon>
        <taxon>Gammaproteobacteria</taxon>
        <taxon>Chromatiales</taxon>
        <taxon>Chromatiaceae</taxon>
        <taxon>Halochromatium</taxon>
    </lineage>
</organism>
<comment type="subcellular location">
    <subcellularLocation>
        <location evidence="1">Secreted</location>
    </subcellularLocation>
</comment>
<feature type="domain" description="Teneurin-like YD-shell" evidence="8">
    <location>
        <begin position="1881"/>
        <end position="2124"/>
    </location>
</feature>
<evidence type="ECO:0000259" key="7">
    <source>
        <dbReference type="Pfam" id="PF12256"/>
    </source>
</evidence>
<evidence type="ECO:0000256" key="1">
    <source>
        <dbReference type="ARBA" id="ARBA00004613"/>
    </source>
</evidence>
<gene>
    <name evidence="9" type="ORF">CKO40_16215</name>
</gene>
<dbReference type="RefSeq" id="WP_200347450.1">
    <property type="nucleotide sequence ID" value="NZ_NRSJ01000033.1"/>
</dbReference>
<name>A0AAJ0U683_9GAMM</name>
<evidence type="ECO:0000313" key="10">
    <source>
        <dbReference type="Proteomes" id="UP001296776"/>
    </source>
</evidence>
<feature type="domain" description="Insecticide toxin TcdB middle/N-terminal" evidence="7">
    <location>
        <begin position="619"/>
        <end position="753"/>
    </location>
</feature>
<dbReference type="PANTHER" id="PTHR32305:SF15">
    <property type="entry name" value="PROTEIN RHSA-RELATED"/>
    <property type="match status" value="1"/>
</dbReference>
<keyword evidence="10" id="KW-1185">Reference proteome</keyword>
<evidence type="ECO:0000313" key="9">
    <source>
        <dbReference type="EMBL" id="MBK1706058.1"/>
    </source>
</evidence>
<evidence type="ECO:0008006" key="11">
    <source>
        <dbReference type="Google" id="ProtNLM"/>
    </source>
</evidence>
<dbReference type="GO" id="GO:0005576">
    <property type="term" value="C:extracellular region"/>
    <property type="evidence" value="ECO:0007669"/>
    <property type="project" value="UniProtKB-SubCell"/>
</dbReference>
<feature type="region of interest" description="Disordered" evidence="5">
    <location>
        <begin position="1587"/>
        <end position="1610"/>
    </location>
</feature>
<dbReference type="Pfam" id="PF03534">
    <property type="entry name" value="SpvB"/>
    <property type="match status" value="2"/>
</dbReference>
<keyword evidence="2" id="KW-0964">Secreted</keyword>
<keyword evidence="3" id="KW-0677">Repeat</keyword>